<comment type="caution">
    <text evidence="1">The sequence shown here is derived from an EMBL/GenBank/DDBJ whole genome shotgun (WGS) entry which is preliminary data.</text>
</comment>
<name>A0A1S9THB0_BACCE</name>
<sequence length="64" mass="7406">MEKYTSHTIRIMSNCSLQITFQSIKGAFIAARISITDLLHKKVAAQKYSYFFLENIIMQIAYLT</sequence>
<reference evidence="1 2" key="1">
    <citation type="submission" date="2017-01" db="EMBL/GenBank/DDBJ databases">
        <title>Bacillus cereus isolates.</title>
        <authorList>
            <person name="Beno S.M."/>
        </authorList>
    </citation>
    <scope>NUCLEOTIDE SEQUENCE [LARGE SCALE GENOMIC DNA]</scope>
    <source>
        <strain evidence="1 2">FSL H8-0485</strain>
    </source>
</reference>
<organism evidence="1 2">
    <name type="scientific">Bacillus cereus</name>
    <dbReference type="NCBI Taxonomy" id="1396"/>
    <lineage>
        <taxon>Bacteria</taxon>
        <taxon>Bacillati</taxon>
        <taxon>Bacillota</taxon>
        <taxon>Bacilli</taxon>
        <taxon>Bacillales</taxon>
        <taxon>Bacillaceae</taxon>
        <taxon>Bacillus</taxon>
        <taxon>Bacillus cereus group</taxon>
    </lineage>
</organism>
<gene>
    <name evidence="1" type="ORF">BW897_28550</name>
</gene>
<dbReference type="RefSeq" id="WP_033732005.1">
    <property type="nucleotide sequence ID" value="NZ_MUAJ01000052.1"/>
</dbReference>
<proteinExistence type="predicted"/>
<dbReference type="Proteomes" id="UP000190906">
    <property type="component" value="Unassembled WGS sequence"/>
</dbReference>
<accession>A0A1S9THB0</accession>
<evidence type="ECO:0000313" key="2">
    <source>
        <dbReference type="Proteomes" id="UP000190906"/>
    </source>
</evidence>
<protein>
    <submittedName>
        <fullName evidence="1">Uncharacterized protein</fullName>
    </submittedName>
</protein>
<evidence type="ECO:0000313" key="1">
    <source>
        <dbReference type="EMBL" id="OOR09290.1"/>
    </source>
</evidence>
<dbReference type="EMBL" id="MUAJ01000052">
    <property type="protein sequence ID" value="OOR09290.1"/>
    <property type="molecule type" value="Genomic_DNA"/>
</dbReference>
<dbReference type="AlphaFoldDB" id="A0A1S9THB0"/>
<dbReference type="GeneID" id="66267036"/>